<comment type="caution">
    <text evidence="3">The sequence shown here is derived from an EMBL/GenBank/DDBJ whole genome shotgun (WGS) entry which is preliminary data.</text>
</comment>
<evidence type="ECO:0000313" key="3">
    <source>
        <dbReference type="EMBL" id="KAJ1208452.1"/>
    </source>
</evidence>
<sequence length="427" mass="47935">MNSIHSGSPSDPCPHRIYNKASPTIAPILYNIRNSYFDSATYPDPWKQAEITALLKKKQADPEILSNYRPISLLPFPAKVAEKLVNTRLSHFLKETNTLDPSQSGFRKNHSTETALIACTDDLRTKVDKRETVALILLDLSAAFDTVCHHTLRTRLHNIGIRHKALDWLSSFLTDRTQKVFLPPFHSNTTKITCGVPQGSSLSPTLFNIYMIPLANILRAHGITILSYADNTQLILSLIRNPSTAKTNLHAALLDTANWMTTNHIKVNSNKTEVFIFGPNKTTWDASWWPIVLGPAPTPATHARNLGIILDPALSMTQQMNALTSSCFHTLRTLKTSFKWIPPEIRKTVTHALISSRLDYGNALYAGTTLTLHRKLQRIENTAARLVLGLPQHKQIPTLAPHRQENPIQDPHPRTQIHPQHRPNLPQ</sequence>
<dbReference type="AlphaFoldDB" id="A0AAV7W6J7"/>
<dbReference type="InterPro" id="IPR000477">
    <property type="entry name" value="RT_dom"/>
</dbReference>
<organism evidence="3 4">
    <name type="scientific">Pleurodeles waltl</name>
    <name type="common">Iberian ribbed newt</name>
    <dbReference type="NCBI Taxonomy" id="8319"/>
    <lineage>
        <taxon>Eukaryota</taxon>
        <taxon>Metazoa</taxon>
        <taxon>Chordata</taxon>
        <taxon>Craniata</taxon>
        <taxon>Vertebrata</taxon>
        <taxon>Euteleostomi</taxon>
        <taxon>Amphibia</taxon>
        <taxon>Batrachia</taxon>
        <taxon>Caudata</taxon>
        <taxon>Salamandroidea</taxon>
        <taxon>Salamandridae</taxon>
        <taxon>Pleurodelinae</taxon>
        <taxon>Pleurodeles</taxon>
    </lineage>
</organism>
<gene>
    <name evidence="3" type="ORF">NDU88_003838</name>
</gene>
<dbReference type="PROSITE" id="PS50878">
    <property type="entry name" value="RT_POL"/>
    <property type="match status" value="1"/>
</dbReference>
<keyword evidence="4" id="KW-1185">Reference proteome</keyword>
<dbReference type="PANTHER" id="PTHR33332">
    <property type="entry name" value="REVERSE TRANSCRIPTASE DOMAIN-CONTAINING PROTEIN"/>
    <property type="match status" value="1"/>
</dbReference>
<protein>
    <recommendedName>
        <fullName evidence="2">Reverse transcriptase domain-containing protein</fullName>
    </recommendedName>
</protein>
<proteinExistence type="predicted"/>
<dbReference type="Pfam" id="PF00078">
    <property type="entry name" value="RVT_1"/>
    <property type="match status" value="1"/>
</dbReference>
<dbReference type="InterPro" id="IPR043502">
    <property type="entry name" value="DNA/RNA_pol_sf"/>
</dbReference>
<accession>A0AAV7W6J7</accession>
<dbReference type="EMBL" id="JANPWB010000002">
    <property type="protein sequence ID" value="KAJ1208452.1"/>
    <property type="molecule type" value="Genomic_DNA"/>
</dbReference>
<evidence type="ECO:0000313" key="4">
    <source>
        <dbReference type="Proteomes" id="UP001066276"/>
    </source>
</evidence>
<dbReference type="SUPFAM" id="SSF56672">
    <property type="entry name" value="DNA/RNA polymerases"/>
    <property type="match status" value="1"/>
</dbReference>
<evidence type="ECO:0000256" key="1">
    <source>
        <dbReference type="SAM" id="MobiDB-lite"/>
    </source>
</evidence>
<dbReference type="Proteomes" id="UP001066276">
    <property type="component" value="Chromosome 1_2"/>
</dbReference>
<feature type="domain" description="Reverse transcriptase" evidence="2">
    <location>
        <begin position="35"/>
        <end position="293"/>
    </location>
</feature>
<dbReference type="CDD" id="cd01650">
    <property type="entry name" value="RT_nLTR_like"/>
    <property type="match status" value="1"/>
</dbReference>
<reference evidence="3" key="1">
    <citation type="journal article" date="2022" name="bioRxiv">
        <title>Sequencing and chromosome-scale assembly of the giantPleurodeles waltlgenome.</title>
        <authorList>
            <person name="Brown T."/>
            <person name="Elewa A."/>
            <person name="Iarovenko S."/>
            <person name="Subramanian E."/>
            <person name="Araus A.J."/>
            <person name="Petzold A."/>
            <person name="Susuki M."/>
            <person name="Suzuki K.-i.T."/>
            <person name="Hayashi T."/>
            <person name="Toyoda A."/>
            <person name="Oliveira C."/>
            <person name="Osipova E."/>
            <person name="Leigh N.D."/>
            <person name="Simon A."/>
            <person name="Yun M.H."/>
        </authorList>
    </citation>
    <scope>NUCLEOTIDE SEQUENCE</scope>
    <source>
        <strain evidence="3">20211129_DDA</strain>
        <tissue evidence="3">Liver</tissue>
    </source>
</reference>
<name>A0AAV7W6J7_PLEWA</name>
<feature type="region of interest" description="Disordered" evidence="1">
    <location>
        <begin position="403"/>
        <end position="427"/>
    </location>
</feature>
<evidence type="ECO:0000259" key="2">
    <source>
        <dbReference type="PROSITE" id="PS50878"/>
    </source>
</evidence>